<evidence type="ECO:0000313" key="1">
    <source>
        <dbReference type="EMBL" id="AXF86751.1"/>
    </source>
</evidence>
<evidence type="ECO:0000313" key="2">
    <source>
        <dbReference type="Proteomes" id="UP000252182"/>
    </source>
</evidence>
<keyword evidence="2" id="KW-1185">Reference proteome</keyword>
<reference evidence="2" key="1">
    <citation type="submission" date="2018-07" db="EMBL/GenBank/DDBJ databases">
        <authorList>
            <person name="Kim H."/>
        </authorList>
    </citation>
    <scope>NUCLEOTIDE SEQUENCE [LARGE SCALE GENOMIC DNA]</scope>
    <source>
        <strain evidence="2">F02</strain>
    </source>
</reference>
<name>A0A345DEG3_9BURK</name>
<dbReference type="KEGG" id="hyf:DTO96_102507"/>
<organism evidence="1 2">
    <name type="scientific">Ephemeroptericola cinctiostellae</name>
    <dbReference type="NCBI Taxonomy" id="2268024"/>
    <lineage>
        <taxon>Bacteria</taxon>
        <taxon>Pseudomonadati</taxon>
        <taxon>Pseudomonadota</taxon>
        <taxon>Betaproteobacteria</taxon>
        <taxon>Burkholderiales</taxon>
        <taxon>Burkholderiaceae</taxon>
        <taxon>Ephemeroptericola</taxon>
    </lineage>
</organism>
<dbReference type="OrthoDB" id="8612294at2"/>
<protein>
    <submittedName>
        <fullName evidence="1">Uncharacterized protein</fullName>
    </submittedName>
</protein>
<sequence>MTVKKTLTDEQLARAKRAQRDFKHYFGESTLIKDLVDARMITGWRDVTVTSNDAKDNPQ</sequence>
<dbReference type="Proteomes" id="UP000252182">
    <property type="component" value="Chromosome"/>
</dbReference>
<gene>
    <name evidence="1" type="ORF">DTO96_102507</name>
</gene>
<accession>A0A345DEG3</accession>
<dbReference type="EMBL" id="CP031124">
    <property type="protein sequence ID" value="AXF86751.1"/>
    <property type="molecule type" value="Genomic_DNA"/>
</dbReference>
<dbReference type="RefSeq" id="WP_114563795.1">
    <property type="nucleotide sequence ID" value="NZ_CP031124.1"/>
</dbReference>
<dbReference type="AlphaFoldDB" id="A0A345DEG3"/>
<proteinExistence type="predicted"/>